<dbReference type="UniPathway" id="UPA00124"/>
<evidence type="ECO:0000313" key="5">
    <source>
        <dbReference type="Proteomes" id="UP000267430"/>
    </source>
</evidence>
<comment type="caution">
    <text evidence="4">The sequence shown here is derived from an EMBL/GenBank/DDBJ whole genome shotgun (WGS) entry which is preliminary data.</text>
</comment>
<dbReference type="PANTHER" id="PTHR10491:SF4">
    <property type="entry name" value="METHIONINE ADENOSYLTRANSFERASE 2 SUBUNIT BETA"/>
    <property type="match status" value="1"/>
</dbReference>
<comment type="similarity">
    <text evidence="1 2">Belongs to the dTDP-4-dehydrorhamnose reductase family.</text>
</comment>
<dbReference type="GO" id="GO:0019305">
    <property type="term" value="P:dTDP-rhamnose biosynthetic process"/>
    <property type="evidence" value="ECO:0007669"/>
    <property type="project" value="UniProtKB-UniPathway"/>
</dbReference>
<sequence>MLSVKKILLLGANGQLGTDVQDVFSPFKQYEIINVYRNQLDVEKDNITDFLTSVGDFDILINCTSYHKTDECEDFPAKSFAINSLAVWEIAKFCNAHNKVLFHITTDYIFDGKSRQPYLEDDCPNPLNVYGTSKLSGEHFIKAYHDKYFIFRVSSLFGKAGASGKGGNFVETMINLGNQGKTIRVIDDQVMSPTHTLDIAKAIHTFIDQDVDSYGVYHCSGEGECSWHGFAEEIFTQLNMDVDLIPVPHTSYQTKANRPLFSVLDNSKLNELHQMPNWRDSLTAYLIQKGYLS</sequence>
<dbReference type="Gene3D" id="3.40.50.720">
    <property type="entry name" value="NAD(P)-binding Rossmann-like Domain"/>
    <property type="match status" value="1"/>
</dbReference>
<comment type="pathway">
    <text evidence="2">Carbohydrate biosynthesis; dTDP-L-rhamnose biosynthesis.</text>
</comment>
<dbReference type="RefSeq" id="WP_126864796.1">
    <property type="nucleotide sequence ID" value="NZ_JAUSTX010000006.1"/>
</dbReference>
<dbReference type="NCBIfam" id="TIGR01214">
    <property type="entry name" value="rmlD"/>
    <property type="match status" value="1"/>
</dbReference>
<dbReference type="EC" id="1.1.1.133" evidence="2"/>
<keyword evidence="5" id="KW-1185">Reference proteome</keyword>
<dbReference type="Gene3D" id="3.90.25.10">
    <property type="entry name" value="UDP-galactose 4-epimerase, domain 1"/>
    <property type="match status" value="1"/>
</dbReference>
<keyword evidence="2 4" id="KW-0560">Oxidoreductase</keyword>
<dbReference type="InterPro" id="IPR029903">
    <property type="entry name" value="RmlD-like-bd"/>
</dbReference>
<dbReference type="Pfam" id="PF04321">
    <property type="entry name" value="RmlD_sub_bind"/>
    <property type="match status" value="1"/>
</dbReference>
<organism evidence="4 5">
    <name type="scientific">Peribacillus cavernae</name>
    <dbReference type="NCBI Taxonomy" id="1674310"/>
    <lineage>
        <taxon>Bacteria</taxon>
        <taxon>Bacillati</taxon>
        <taxon>Bacillota</taxon>
        <taxon>Bacilli</taxon>
        <taxon>Bacillales</taxon>
        <taxon>Bacillaceae</taxon>
        <taxon>Peribacillus</taxon>
    </lineage>
</organism>
<proteinExistence type="inferred from homology"/>
<comment type="function">
    <text evidence="2">Catalyzes the reduction of dTDP-6-deoxy-L-lyxo-4-hexulose to yield dTDP-L-rhamnose.</text>
</comment>
<dbReference type="EMBL" id="RYZZ01000010">
    <property type="protein sequence ID" value="RUQ29383.1"/>
    <property type="molecule type" value="Genomic_DNA"/>
</dbReference>
<evidence type="ECO:0000313" key="4">
    <source>
        <dbReference type="EMBL" id="RUQ29383.1"/>
    </source>
</evidence>
<dbReference type="AlphaFoldDB" id="A0A433HMC4"/>
<protein>
    <recommendedName>
        <fullName evidence="2">dTDP-4-dehydrorhamnose reductase</fullName>
        <ecNumber evidence="2">1.1.1.133</ecNumber>
    </recommendedName>
</protein>
<gene>
    <name evidence="4" type="primary">rfbD</name>
    <name evidence="4" type="ORF">ELQ35_10520</name>
</gene>
<evidence type="ECO:0000259" key="3">
    <source>
        <dbReference type="Pfam" id="PF04321"/>
    </source>
</evidence>
<evidence type="ECO:0000256" key="1">
    <source>
        <dbReference type="ARBA" id="ARBA00010944"/>
    </source>
</evidence>
<dbReference type="SUPFAM" id="SSF51735">
    <property type="entry name" value="NAD(P)-binding Rossmann-fold domains"/>
    <property type="match status" value="1"/>
</dbReference>
<name>A0A433HMC4_9BACI</name>
<dbReference type="OrthoDB" id="9803892at2"/>
<dbReference type="InterPro" id="IPR036291">
    <property type="entry name" value="NAD(P)-bd_dom_sf"/>
</dbReference>
<dbReference type="Proteomes" id="UP000267430">
    <property type="component" value="Unassembled WGS sequence"/>
</dbReference>
<dbReference type="GO" id="GO:0008831">
    <property type="term" value="F:dTDP-4-dehydrorhamnose reductase activity"/>
    <property type="evidence" value="ECO:0007669"/>
    <property type="project" value="UniProtKB-EC"/>
</dbReference>
<dbReference type="CDD" id="cd05254">
    <property type="entry name" value="dTDP_HR_like_SDR_e"/>
    <property type="match status" value="1"/>
</dbReference>
<accession>A0A433HMC4</accession>
<reference evidence="4 5" key="1">
    <citation type="submission" date="2018-12" db="EMBL/GenBank/DDBJ databases">
        <title>Bacillus chawlae sp. nov., Bacillus glennii sp. nov., and Bacillus saganii sp. nov. Isolated from the Vehicle Assembly Building at Kennedy Space Center where the Viking Spacecraft were Assembled.</title>
        <authorList>
            <person name="Seuylemezian A."/>
            <person name="Vaishampayan P."/>
        </authorList>
    </citation>
    <scope>NUCLEOTIDE SEQUENCE [LARGE SCALE GENOMIC DNA]</scope>
    <source>
        <strain evidence="4 5">L5</strain>
    </source>
</reference>
<feature type="domain" description="RmlD-like substrate binding" evidence="3">
    <location>
        <begin position="6"/>
        <end position="286"/>
    </location>
</feature>
<evidence type="ECO:0000256" key="2">
    <source>
        <dbReference type="RuleBase" id="RU364082"/>
    </source>
</evidence>
<keyword evidence="2" id="KW-0521">NADP</keyword>
<dbReference type="PANTHER" id="PTHR10491">
    <property type="entry name" value="DTDP-4-DEHYDRORHAMNOSE REDUCTASE"/>
    <property type="match status" value="1"/>
</dbReference>
<dbReference type="InterPro" id="IPR005913">
    <property type="entry name" value="dTDP_dehydrorham_reduct"/>
</dbReference>
<dbReference type="GO" id="GO:0005829">
    <property type="term" value="C:cytosol"/>
    <property type="evidence" value="ECO:0007669"/>
    <property type="project" value="TreeGrafter"/>
</dbReference>